<organism evidence="1 2">
    <name type="scientific">Rhizobium azibense</name>
    <dbReference type="NCBI Taxonomy" id="1136135"/>
    <lineage>
        <taxon>Bacteria</taxon>
        <taxon>Pseudomonadati</taxon>
        <taxon>Pseudomonadota</taxon>
        <taxon>Alphaproteobacteria</taxon>
        <taxon>Hyphomicrobiales</taxon>
        <taxon>Rhizobiaceae</taxon>
        <taxon>Rhizobium/Agrobacterium group</taxon>
        <taxon>Rhizobium</taxon>
    </lineage>
</organism>
<sequence>MLQSVLDAMTTALKGAGNGSDTLTGYGQFVRSLVQKVVIAPSPDNRRADLTIHGRLASILASMEAIQDYSARMREHYHRDYSTRVKAGEFSDVKGKAYYLSRFQAILKEKEADWKRLQVSVVAGAGFNHYLRSTKTPYVMLEIFLSGNRSALFRTAA</sequence>
<proteinExistence type="predicted"/>
<dbReference type="AlphaFoldDB" id="A0A4R3QMY9"/>
<accession>A0A4R3QMY9</accession>
<keyword evidence="2" id="KW-1185">Reference proteome</keyword>
<comment type="caution">
    <text evidence="1">The sequence shown here is derived from an EMBL/GenBank/DDBJ whole genome shotgun (WGS) entry which is preliminary data.</text>
</comment>
<dbReference type="EMBL" id="SMBJ01000011">
    <property type="protein sequence ID" value="TCU21372.1"/>
    <property type="molecule type" value="Genomic_DNA"/>
</dbReference>
<protein>
    <submittedName>
        <fullName evidence="1">Uncharacterized protein</fullName>
    </submittedName>
</protein>
<reference evidence="1 2" key="1">
    <citation type="submission" date="2019-03" db="EMBL/GenBank/DDBJ databases">
        <title>Genomic Encyclopedia of Type Strains, Phase IV (KMG-V): Genome sequencing to study the core and pangenomes of soil and plant-associated prokaryotes.</title>
        <authorList>
            <person name="Whitman W."/>
        </authorList>
    </citation>
    <scope>NUCLEOTIDE SEQUENCE [LARGE SCALE GENOMIC DNA]</scope>
    <source>
        <strain evidence="1 2">Gr42</strain>
    </source>
</reference>
<name>A0A4R3QMY9_9HYPH</name>
<evidence type="ECO:0000313" key="2">
    <source>
        <dbReference type="Proteomes" id="UP000295547"/>
    </source>
</evidence>
<gene>
    <name evidence="1" type="ORF">EV130_111229</name>
</gene>
<dbReference type="Proteomes" id="UP000295547">
    <property type="component" value="Unassembled WGS sequence"/>
</dbReference>
<evidence type="ECO:0000313" key="1">
    <source>
        <dbReference type="EMBL" id="TCU21372.1"/>
    </source>
</evidence>